<name>A0ABS5XRK1_9MICO</name>
<dbReference type="Proteomes" id="UP000740605">
    <property type="component" value="Unassembled WGS sequence"/>
</dbReference>
<dbReference type="RefSeq" id="WP_215486389.1">
    <property type="nucleotide sequence ID" value="NZ_BAAAPJ010000001.1"/>
</dbReference>
<organism evidence="2 3">
    <name type="scientific">Microbacterium flavum</name>
    <dbReference type="NCBI Taxonomy" id="415216"/>
    <lineage>
        <taxon>Bacteria</taxon>
        <taxon>Bacillati</taxon>
        <taxon>Actinomycetota</taxon>
        <taxon>Actinomycetes</taxon>
        <taxon>Micrococcales</taxon>
        <taxon>Microbacteriaceae</taxon>
        <taxon>Microbacterium</taxon>
    </lineage>
</organism>
<feature type="transmembrane region" description="Helical" evidence="1">
    <location>
        <begin position="23"/>
        <end position="40"/>
    </location>
</feature>
<evidence type="ECO:0000256" key="1">
    <source>
        <dbReference type="SAM" id="Phobius"/>
    </source>
</evidence>
<evidence type="ECO:0000313" key="3">
    <source>
        <dbReference type="Proteomes" id="UP000740605"/>
    </source>
</evidence>
<feature type="transmembrane region" description="Helical" evidence="1">
    <location>
        <begin position="97"/>
        <end position="114"/>
    </location>
</feature>
<feature type="transmembrane region" description="Helical" evidence="1">
    <location>
        <begin position="70"/>
        <end position="91"/>
    </location>
</feature>
<evidence type="ECO:0008006" key="4">
    <source>
        <dbReference type="Google" id="ProtNLM"/>
    </source>
</evidence>
<proteinExistence type="predicted"/>
<keyword evidence="1" id="KW-0812">Transmembrane</keyword>
<sequence length="192" mass="19504">MSAVTELLIALIERVRRRPAAHWMLRLALAACGLAAQGGITLHAGASFWTSMGVVAVATGVALPRTVVPLLTAALLILQAAAAALPTLALVPVAVALLGWHTCATLLSMGRPWARVDRSVRVGIRMPVLASLGTIAVTAAAAAVAQGLDAGEAGILTVTAAFAVVFGAMVALWPAQDAGVPREKENAPGVEP</sequence>
<keyword evidence="1" id="KW-1133">Transmembrane helix</keyword>
<accession>A0ABS5XRK1</accession>
<keyword evidence="3" id="KW-1185">Reference proteome</keyword>
<gene>
    <name evidence="2" type="ORF">J0P97_03530</name>
</gene>
<keyword evidence="1" id="KW-0472">Membrane</keyword>
<feature type="transmembrane region" description="Helical" evidence="1">
    <location>
        <begin position="154"/>
        <end position="175"/>
    </location>
</feature>
<dbReference type="EMBL" id="JAFLHG010000002">
    <property type="protein sequence ID" value="MBT8797147.1"/>
    <property type="molecule type" value="Genomic_DNA"/>
</dbReference>
<protein>
    <recommendedName>
        <fullName evidence="4">Histidine kinase</fullName>
    </recommendedName>
</protein>
<evidence type="ECO:0000313" key="2">
    <source>
        <dbReference type="EMBL" id="MBT8797147.1"/>
    </source>
</evidence>
<feature type="transmembrane region" description="Helical" evidence="1">
    <location>
        <begin position="126"/>
        <end position="148"/>
    </location>
</feature>
<comment type="caution">
    <text evidence="2">The sequence shown here is derived from an EMBL/GenBank/DDBJ whole genome shotgun (WGS) entry which is preliminary data.</text>
</comment>
<reference evidence="2 3" key="1">
    <citation type="submission" date="2021-03" db="EMBL/GenBank/DDBJ databases">
        <title>Microbacterium pauli sp. nov., isolated from microfiltered milk.</title>
        <authorList>
            <person name="Bellassi P."/>
            <person name="Fontana A."/>
            <person name="Callegari M.L."/>
            <person name="Lorenzo M."/>
            <person name="Cappa F."/>
        </authorList>
    </citation>
    <scope>NUCLEOTIDE SEQUENCE [LARGE SCALE GENOMIC DNA]</scope>
    <source>
        <strain evidence="2 3">DSM 18909</strain>
    </source>
</reference>